<proteinExistence type="predicted"/>
<dbReference type="PANTHER" id="PTHR24096">
    <property type="entry name" value="LONG-CHAIN-FATTY-ACID--COA LIGASE"/>
    <property type="match status" value="1"/>
</dbReference>
<dbReference type="Pfam" id="PF13193">
    <property type="entry name" value="AMP-binding_C"/>
    <property type="match status" value="1"/>
</dbReference>
<evidence type="ECO:0000259" key="2">
    <source>
        <dbReference type="Pfam" id="PF00501"/>
    </source>
</evidence>
<dbReference type="Pfam" id="PF00501">
    <property type="entry name" value="AMP-binding"/>
    <property type="match status" value="1"/>
</dbReference>
<sequence>MRLNDQVSPDKPAIILNSSGAVVTYAELDLRANQIAHLLHRHGLAPGDTVAILMDNNEHVHAMMWAARRSGLYYTLLNTHLNPAEVAYVVSDCAAKALIGSAGTRDVCAALADHLPNGLPAVTLIADTDLEGWWRYPECVADQSTTPLGIDEEGDLLQYSSGSTGRPKGIKRPRNGRGPVRGTKPSTPVFEKLGVDEESVYLSPAPLYHTAPAMWTMCAQATGATTVIMERFDAEEALACIQRHRVTHAQFVPTMFVKMLRLPEEVRAAYDVSSLVRVVHAAAPCPPEIKRQMIEWWGPIVDEYYGSSEGAGISFIRAEEWLRRPGSVGRPLMGTPHILDETGVELPTGQVGEIYYEGGYEFAYLNDEAKTAGARSPQGWVTVGDVGYLDQDGYLYLTDRRHHMIISGGVNIYPQEAENMLISHPLVVDAAVFGVPDEVMGQRVMAVVQLADPDLACDDLAETLIGWLKERMAHYKCPRFIAFEPQLPRTDAGKLYKHKLIERYSPSGGYGSANSSANRL</sequence>
<dbReference type="InterPro" id="IPR020845">
    <property type="entry name" value="AMP-binding_CS"/>
</dbReference>
<evidence type="ECO:0008006" key="6">
    <source>
        <dbReference type="Google" id="ProtNLM"/>
    </source>
</evidence>
<gene>
    <name evidence="4" type="ORF">MELE44368_24810</name>
</gene>
<evidence type="ECO:0000259" key="3">
    <source>
        <dbReference type="Pfam" id="PF13193"/>
    </source>
</evidence>
<evidence type="ECO:0000313" key="5">
    <source>
        <dbReference type="Proteomes" id="UP000287177"/>
    </source>
</evidence>
<name>A0A439DQ63_9MYCO</name>
<dbReference type="GO" id="GO:0016405">
    <property type="term" value="F:CoA-ligase activity"/>
    <property type="evidence" value="ECO:0007669"/>
    <property type="project" value="TreeGrafter"/>
</dbReference>
<dbReference type="Gene3D" id="3.40.50.12780">
    <property type="entry name" value="N-terminal domain of ligase-like"/>
    <property type="match status" value="1"/>
</dbReference>
<organism evidence="4 5">
    <name type="scientific">Mycolicibacterium elephantis DSM 44368</name>
    <dbReference type="NCBI Taxonomy" id="1335622"/>
    <lineage>
        <taxon>Bacteria</taxon>
        <taxon>Bacillati</taxon>
        <taxon>Actinomycetota</taxon>
        <taxon>Actinomycetes</taxon>
        <taxon>Mycobacteriales</taxon>
        <taxon>Mycobacteriaceae</taxon>
        <taxon>Mycolicibacterium</taxon>
    </lineage>
</organism>
<dbReference type="AlphaFoldDB" id="A0A439DQ63"/>
<evidence type="ECO:0000313" key="4">
    <source>
        <dbReference type="EMBL" id="RWA17845.1"/>
    </source>
</evidence>
<evidence type="ECO:0000256" key="1">
    <source>
        <dbReference type="SAM" id="MobiDB-lite"/>
    </source>
</evidence>
<protein>
    <recommendedName>
        <fullName evidence="6">Acyl-CoA synthetase</fullName>
    </recommendedName>
</protein>
<dbReference type="NCBIfam" id="NF038341">
    <property type="entry name" value="ligase_FadD4"/>
    <property type="match status" value="1"/>
</dbReference>
<keyword evidence="5" id="KW-1185">Reference proteome</keyword>
<feature type="domain" description="AMP-dependent synthetase/ligase" evidence="2">
    <location>
        <begin position="6"/>
        <end position="358"/>
    </location>
</feature>
<dbReference type="EMBL" id="ATDN01000030">
    <property type="protein sequence ID" value="RWA17845.1"/>
    <property type="molecule type" value="Genomic_DNA"/>
</dbReference>
<dbReference type="InterPro" id="IPR042099">
    <property type="entry name" value="ANL_N_sf"/>
</dbReference>
<dbReference type="SUPFAM" id="SSF56801">
    <property type="entry name" value="Acetyl-CoA synthetase-like"/>
    <property type="match status" value="1"/>
</dbReference>
<dbReference type="InterPro" id="IPR025110">
    <property type="entry name" value="AMP-bd_C"/>
</dbReference>
<dbReference type="PROSITE" id="PS00455">
    <property type="entry name" value="AMP_BINDING"/>
    <property type="match status" value="1"/>
</dbReference>
<dbReference type="PANTHER" id="PTHR24096:SF323">
    <property type="entry name" value="BLR3536 PROTEIN"/>
    <property type="match status" value="1"/>
</dbReference>
<dbReference type="InterPro" id="IPR045851">
    <property type="entry name" value="AMP-bd_C_sf"/>
</dbReference>
<feature type="domain" description="AMP-binding enzyme C-terminal" evidence="3">
    <location>
        <begin position="416"/>
        <end position="494"/>
    </location>
</feature>
<dbReference type="InterPro" id="IPR000873">
    <property type="entry name" value="AMP-dep_synth/lig_dom"/>
</dbReference>
<dbReference type="Gene3D" id="3.30.300.30">
    <property type="match status" value="1"/>
</dbReference>
<comment type="caution">
    <text evidence="4">The sequence shown here is derived from an EMBL/GenBank/DDBJ whole genome shotgun (WGS) entry which is preliminary data.</text>
</comment>
<reference evidence="4 5" key="1">
    <citation type="submission" date="2013-06" db="EMBL/GenBank/DDBJ databases">
        <title>The draft sequence of the Mycobacterium elephantis genome.</title>
        <authorList>
            <person name="Pettersson F.B."/>
            <person name="Das S."/>
            <person name="Dasgupta S."/>
            <person name="Bhattacharya A."/>
            <person name="Kirsebom L.A."/>
        </authorList>
    </citation>
    <scope>NUCLEOTIDE SEQUENCE [LARGE SCALE GENOMIC DNA]</scope>
    <source>
        <strain evidence="4 5">DSM 44368</strain>
    </source>
</reference>
<dbReference type="Proteomes" id="UP000287177">
    <property type="component" value="Unassembled WGS sequence"/>
</dbReference>
<accession>A0A439DQ63</accession>
<dbReference type="RefSeq" id="WP_128109931.1">
    <property type="nucleotide sequence ID" value="NZ_ATDN01000030.1"/>
</dbReference>
<feature type="region of interest" description="Disordered" evidence="1">
    <location>
        <begin position="155"/>
        <end position="186"/>
    </location>
</feature>